<dbReference type="InterPro" id="IPR029069">
    <property type="entry name" value="HotDog_dom_sf"/>
</dbReference>
<dbReference type="Pfam" id="PF13452">
    <property type="entry name" value="FAS1_DH_region"/>
    <property type="match status" value="1"/>
</dbReference>
<proteinExistence type="predicted"/>
<dbReference type="RefSeq" id="WP_107746147.1">
    <property type="nucleotide sequence ID" value="NZ_CP015453.1"/>
</dbReference>
<gene>
    <name evidence="2" type="ORF">A6048_12815</name>
</gene>
<dbReference type="NCBIfam" id="NF040621">
    <property type="entry name" value="Dietz_HadA"/>
    <property type="match status" value="1"/>
</dbReference>
<dbReference type="Gene3D" id="3.10.129.10">
    <property type="entry name" value="Hotdog Thioesterase"/>
    <property type="match status" value="1"/>
</dbReference>
<keyword evidence="3" id="KW-1185">Reference proteome</keyword>
<dbReference type="Proteomes" id="UP000244903">
    <property type="component" value="Chromosome"/>
</dbReference>
<sequence length="133" mass="13632">MSTDNADAHVVVVTGDPVTVTAEVVARFAEAVGAPSGQVPATLAAALTAPVQRAVMEHPDLRIDLSRTLHTAQSSEHHRPIAVGDTLTATATVTGVRSARGGRMIGFDTVLRDLTGAPVQSLSSALLTAEVEG</sequence>
<dbReference type="AlphaFoldDB" id="A0AAD0NRG8"/>
<organism evidence="2 3">
    <name type="scientific">Dietzia psychralcaliphila</name>
    <dbReference type="NCBI Taxonomy" id="139021"/>
    <lineage>
        <taxon>Bacteria</taxon>
        <taxon>Bacillati</taxon>
        <taxon>Actinomycetota</taxon>
        <taxon>Actinomycetes</taxon>
        <taxon>Mycobacteriales</taxon>
        <taxon>Dietziaceae</taxon>
        <taxon>Dietzia</taxon>
    </lineage>
</organism>
<evidence type="ECO:0000313" key="3">
    <source>
        <dbReference type="Proteomes" id="UP000244903"/>
    </source>
</evidence>
<evidence type="ECO:0000259" key="1">
    <source>
        <dbReference type="Pfam" id="PF13452"/>
    </source>
</evidence>
<feature type="domain" description="FAS1-like dehydratase" evidence="1">
    <location>
        <begin position="16"/>
        <end position="119"/>
    </location>
</feature>
<accession>A0AAD0NRG8</accession>
<protein>
    <recommendedName>
        <fullName evidence="1">FAS1-like dehydratase domain-containing protein</fullName>
    </recommendedName>
</protein>
<dbReference type="InterPro" id="IPR039569">
    <property type="entry name" value="FAS1-like_DH_region"/>
</dbReference>
<name>A0AAD0NRG8_9ACTN</name>
<dbReference type="EMBL" id="CP015453">
    <property type="protein sequence ID" value="AWH96238.1"/>
    <property type="molecule type" value="Genomic_DNA"/>
</dbReference>
<dbReference type="KEGG" id="dpc:A6048_12815"/>
<evidence type="ECO:0000313" key="2">
    <source>
        <dbReference type="EMBL" id="AWH96238.1"/>
    </source>
</evidence>
<reference evidence="2 3" key="1">
    <citation type="submission" date="2016-04" db="EMBL/GenBank/DDBJ databases">
        <title>Complete genome sequence of the haloalkaliphilic hydrocarbon-degrading bacterium Dietzia psychralcaliphila ILA-1T, isolated from a drain of a fish product-processing plant.</title>
        <authorList>
            <person name="Zhao J."/>
            <person name="Hu B."/>
            <person name="Geng S."/>
            <person name="Nie Y."/>
            <person name="Tang Y."/>
        </authorList>
    </citation>
    <scope>NUCLEOTIDE SEQUENCE [LARGE SCALE GENOMIC DNA]</scope>
    <source>
        <strain evidence="2 3">ILA-1</strain>
    </source>
</reference>
<dbReference type="SUPFAM" id="SSF54637">
    <property type="entry name" value="Thioesterase/thiol ester dehydrase-isomerase"/>
    <property type="match status" value="1"/>
</dbReference>